<comment type="cofactor">
    <cofactor evidence="7">
        <name>[4Fe-4S] cluster</name>
        <dbReference type="ChEBI" id="CHEBI:49883"/>
    </cofactor>
    <text evidence="7">Binds 1 [4Fe-4S] cluster.</text>
</comment>
<dbReference type="PANTHER" id="PTHR30454">
    <property type="entry name" value="4-HYDROXY-3-METHYLBUT-2-EN-1-YL DIPHOSPHATE SYNTHASE"/>
    <property type="match status" value="1"/>
</dbReference>
<dbReference type="SUPFAM" id="SSF56014">
    <property type="entry name" value="Nitrite and sulphite reductase 4Fe-4S domain-like"/>
    <property type="match status" value="1"/>
</dbReference>
<feature type="binding site" evidence="7">
    <location>
        <position position="296"/>
    </location>
    <ligand>
        <name>[4Fe-4S] cluster</name>
        <dbReference type="ChEBI" id="CHEBI:49883"/>
    </ligand>
</feature>
<keyword evidence="2 7" id="KW-0479">Metal-binding</keyword>
<evidence type="ECO:0000259" key="9">
    <source>
        <dbReference type="Pfam" id="PF26540"/>
    </source>
</evidence>
<dbReference type="Pfam" id="PF04551">
    <property type="entry name" value="GcpE"/>
    <property type="match status" value="1"/>
</dbReference>
<evidence type="ECO:0000313" key="10">
    <source>
        <dbReference type="EMBL" id="HIS74719.1"/>
    </source>
</evidence>
<evidence type="ECO:0000256" key="4">
    <source>
        <dbReference type="ARBA" id="ARBA00023004"/>
    </source>
</evidence>
<comment type="catalytic activity">
    <reaction evidence="7">
        <text>(2E)-4-hydroxy-3-methylbut-2-enyl diphosphate + oxidized [flavodoxin] + H2O + 2 H(+) = 2-C-methyl-D-erythritol 2,4-cyclic diphosphate + reduced [flavodoxin]</text>
        <dbReference type="Rhea" id="RHEA:43604"/>
        <dbReference type="Rhea" id="RHEA-COMP:10622"/>
        <dbReference type="Rhea" id="RHEA-COMP:10623"/>
        <dbReference type="ChEBI" id="CHEBI:15377"/>
        <dbReference type="ChEBI" id="CHEBI:15378"/>
        <dbReference type="ChEBI" id="CHEBI:57618"/>
        <dbReference type="ChEBI" id="CHEBI:58210"/>
        <dbReference type="ChEBI" id="CHEBI:58483"/>
        <dbReference type="ChEBI" id="CHEBI:128753"/>
        <dbReference type="EC" id="1.17.7.3"/>
    </reaction>
</comment>
<evidence type="ECO:0000259" key="8">
    <source>
        <dbReference type="Pfam" id="PF04551"/>
    </source>
</evidence>
<dbReference type="AlphaFoldDB" id="A0A9D1FJ82"/>
<keyword evidence="4 7" id="KW-0408">Iron</keyword>
<keyword evidence="3 7" id="KW-0560">Oxidoreductase</keyword>
<dbReference type="InterPro" id="IPR058579">
    <property type="entry name" value="IspG_C"/>
</dbReference>
<dbReference type="PANTHER" id="PTHR30454:SF0">
    <property type="entry name" value="4-HYDROXY-3-METHYLBUT-2-EN-1-YL DIPHOSPHATE SYNTHASE (FERREDOXIN), CHLOROPLASTIC"/>
    <property type="match status" value="1"/>
</dbReference>
<dbReference type="NCBIfam" id="TIGR00612">
    <property type="entry name" value="ispG_gcpE"/>
    <property type="match status" value="1"/>
</dbReference>
<dbReference type="GO" id="GO:0019288">
    <property type="term" value="P:isopentenyl diphosphate biosynthetic process, methylerythritol 4-phosphate pathway"/>
    <property type="evidence" value="ECO:0007669"/>
    <property type="project" value="UniProtKB-UniRule"/>
</dbReference>
<dbReference type="GO" id="GO:0005506">
    <property type="term" value="F:iron ion binding"/>
    <property type="evidence" value="ECO:0007669"/>
    <property type="project" value="InterPro"/>
</dbReference>
<dbReference type="GO" id="GO:0051539">
    <property type="term" value="F:4 iron, 4 sulfur cluster binding"/>
    <property type="evidence" value="ECO:0007669"/>
    <property type="project" value="UniProtKB-UniRule"/>
</dbReference>
<keyword evidence="1 7" id="KW-0004">4Fe-4S</keyword>
<evidence type="ECO:0000256" key="1">
    <source>
        <dbReference type="ARBA" id="ARBA00022485"/>
    </source>
</evidence>
<dbReference type="InterPro" id="IPR004588">
    <property type="entry name" value="IspG_bac-typ"/>
</dbReference>
<dbReference type="FunFam" id="3.20.20.20:FF:000001">
    <property type="entry name" value="4-hydroxy-3-methylbut-2-en-1-yl diphosphate synthase (flavodoxin)"/>
    <property type="match status" value="1"/>
</dbReference>
<feature type="domain" description="IspG C-terminal" evidence="9">
    <location>
        <begin position="257"/>
        <end position="344"/>
    </location>
</feature>
<dbReference type="GO" id="GO:0016114">
    <property type="term" value="P:terpenoid biosynthetic process"/>
    <property type="evidence" value="ECO:0007669"/>
    <property type="project" value="InterPro"/>
</dbReference>
<dbReference type="Gene3D" id="3.20.20.20">
    <property type="entry name" value="Dihydropteroate synthase-like"/>
    <property type="match status" value="1"/>
</dbReference>
<dbReference type="EMBL" id="DVJQ01000057">
    <property type="protein sequence ID" value="HIS74719.1"/>
    <property type="molecule type" value="Genomic_DNA"/>
</dbReference>
<dbReference type="HAMAP" id="MF_00159">
    <property type="entry name" value="IspG"/>
    <property type="match status" value="1"/>
</dbReference>
<keyword evidence="6 7" id="KW-0414">Isoprene biosynthesis</keyword>
<gene>
    <name evidence="7 10" type="primary">ispG</name>
    <name evidence="10" type="synonym">gcpE</name>
    <name evidence="10" type="ORF">IAA86_06835</name>
</gene>
<keyword evidence="5 7" id="KW-0411">Iron-sulfur</keyword>
<dbReference type="InterPro" id="IPR016425">
    <property type="entry name" value="IspG_bac"/>
</dbReference>
<evidence type="ECO:0000256" key="6">
    <source>
        <dbReference type="ARBA" id="ARBA00023229"/>
    </source>
</evidence>
<proteinExistence type="inferred from homology"/>
<feature type="domain" description="IspG TIM-barrel" evidence="8">
    <location>
        <begin position="5"/>
        <end position="243"/>
    </location>
</feature>
<evidence type="ECO:0000256" key="3">
    <source>
        <dbReference type="ARBA" id="ARBA00023002"/>
    </source>
</evidence>
<dbReference type="InterPro" id="IPR045854">
    <property type="entry name" value="NO2/SO3_Rdtase_4Fe4S_sf"/>
</dbReference>
<dbReference type="GO" id="GO:0046429">
    <property type="term" value="F:4-hydroxy-3-methylbut-2-en-1-yl diphosphate synthase activity (ferredoxin)"/>
    <property type="evidence" value="ECO:0007669"/>
    <property type="project" value="UniProtKB-UniRule"/>
</dbReference>
<evidence type="ECO:0000256" key="7">
    <source>
        <dbReference type="HAMAP-Rule" id="MF_00159"/>
    </source>
</evidence>
<comment type="pathway">
    <text evidence="7">Isoprenoid biosynthesis; isopentenyl diphosphate biosynthesis via DXP pathway; isopentenyl diphosphate from 1-deoxy-D-xylulose 5-phosphate: step 5/6.</text>
</comment>
<dbReference type="NCBIfam" id="NF001540">
    <property type="entry name" value="PRK00366.1"/>
    <property type="match status" value="1"/>
</dbReference>
<sequence length="354" mass="38809">MEKIQIKIGDVKIGAGAPVSVQSMTNTKTEDVKATLEQIRQLADEGCEIVRLAVLNKDCAQKIKEIKNKSPLPIVADIHFDYRLALECINSGVDALRLNPGNIGGMEHVKIVADMAKKTNTPIRIGVNAGSLEKELQADKTLKLEEKMVKSALSHIKMLEDCDFNLIKVSLKSSDVMTTIKAYRLINEIIPYPLHVGVTEAGTLRGGIVKSSIGIGTLLAEGIGDTIRVSLTENPIEEVRAGWDILKALKLRQRGVNFVSCPTCGRTKIDLIALAKKVEERFKNLDMPLTIATMGCPVNGPNEARDADYGIAGAIGEGYIFKKGEMIKKVPQDNLLDEFEKIIKEDLGELKFFK</sequence>
<reference evidence="10" key="1">
    <citation type="submission" date="2020-10" db="EMBL/GenBank/DDBJ databases">
        <authorList>
            <person name="Gilroy R."/>
        </authorList>
    </citation>
    <scope>NUCLEOTIDE SEQUENCE</scope>
    <source>
        <strain evidence="10">CHK152-2871</strain>
    </source>
</reference>
<dbReference type="InterPro" id="IPR058578">
    <property type="entry name" value="IspG_TIM"/>
</dbReference>
<comment type="caution">
    <text evidence="10">The sequence shown here is derived from an EMBL/GenBank/DDBJ whole genome shotgun (WGS) entry which is preliminary data.</text>
</comment>
<dbReference type="SUPFAM" id="SSF51717">
    <property type="entry name" value="Dihydropteroate synthetase-like"/>
    <property type="match status" value="1"/>
</dbReference>
<dbReference type="Pfam" id="PF26540">
    <property type="entry name" value="GcpE_C"/>
    <property type="match status" value="1"/>
</dbReference>
<feature type="binding site" evidence="7">
    <location>
        <position position="261"/>
    </location>
    <ligand>
        <name>[4Fe-4S] cluster</name>
        <dbReference type="ChEBI" id="CHEBI:49883"/>
    </ligand>
</feature>
<evidence type="ECO:0000313" key="11">
    <source>
        <dbReference type="Proteomes" id="UP000886865"/>
    </source>
</evidence>
<accession>A0A9D1FJ82</accession>
<evidence type="ECO:0000256" key="2">
    <source>
        <dbReference type="ARBA" id="ARBA00022723"/>
    </source>
</evidence>
<dbReference type="EC" id="1.17.7.3" evidence="7"/>
<dbReference type="PIRSF" id="PIRSF004640">
    <property type="entry name" value="IspG"/>
    <property type="match status" value="1"/>
</dbReference>
<comment type="function">
    <text evidence="7">Converts 2C-methyl-D-erythritol 2,4-cyclodiphosphate (ME-2,4cPP) into 1-hydroxy-2-methyl-2-(E)-butenyl 4-diphosphate.</text>
</comment>
<evidence type="ECO:0000256" key="5">
    <source>
        <dbReference type="ARBA" id="ARBA00023014"/>
    </source>
</evidence>
<protein>
    <recommendedName>
        <fullName evidence="7">4-hydroxy-3-methylbut-2-en-1-yl diphosphate synthase (flavodoxin)</fullName>
        <ecNumber evidence="7">1.17.7.3</ecNumber>
    </recommendedName>
    <alternativeName>
        <fullName evidence="7">1-hydroxy-2-methyl-2-(E)-butenyl 4-diphosphate synthase</fullName>
    </alternativeName>
</protein>
<feature type="binding site" evidence="7">
    <location>
        <position position="303"/>
    </location>
    <ligand>
        <name>[4Fe-4S] cluster</name>
        <dbReference type="ChEBI" id="CHEBI:49883"/>
    </ligand>
</feature>
<feature type="binding site" evidence="7">
    <location>
        <position position="264"/>
    </location>
    <ligand>
        <name>[4Fe-4S] cluster</name>
        <dbReference type="ChEBI" id="CHEBI:49883"/>
    </ligand>
</feature>
<comment type="similarity">
    <text evidence="7">Belongs to the IspG family.</text>
</comment>
<name>A0A9D1FJ82_9BACT</name>
<organism evidence="10 11">
    <name type="scientific">Candidatus Galligastranaerophilus intestinavium</name>
    <dbReference type="NCBI Taxonomy" id="2840836"/>
    <lineage>
        <taxon>Bacteria</taxon>
        <taxon>Candidatus Galligastranaerophilus</taxon>
    </lineage>
</organism>
<dbReference type="GO" id="GO:0141197">
    <property type="term" value="F:4-hydroxy-3-methylbut-2-enyl-diphosphate synthase activity (flavodoxin)"/>
    <property type="evidence" value="ECO:0007669"/>
    <property type="project" value="UniProtKB-EC"/>
</dbReference>
<dbReference type="Proteomes" id="UP000886865">
    <property type="component" value="Unassembled WGS sequence"/>
</dbReference>
<dbReference type="InterPro" id="IPR011005">
    <property type="entry name" value="Dihydropteroate_synth-like_sf"/>
</dbReference>
<reference evidence="10" key="2">
    <citation type="journal article" date="2021" name="PeerJ">
        <title>Extensive microbial diversity within the chicken gut microbiome revealed by metagenomics and culture.</title>
        <authorList>
            <person name="Gilroy R."/>
            <person name="Ravi A."/>
            <person name="Getino M."/>
            <person name="Pursley I."/>
            <person name="Horton D.L."/>
            <person name="Alikhan N.F."/>
            <person name="Baker D."/>
            <person name="Gharbi K."/>
            <person name="Hall N."/>
            <person name="Watson M."/>
            <person name="Adriaenssens E.M."/>
            <person name="Foster-Nyarko E."/>
            <person name="Jarju S."/>
            <person name="Secka A."/>
            <person name="Antonio M."/>
            <person name="Oren A."/>
            <person name="Chaudhuri R.R."/>
            <person name="La Ragione R."/>
            <person name="Hildebrand F."/>
            <person name="Pallen M.J."/>
        </authorList>
    </citation>
    <scope>NUCLEOTIDE SEQUENCE</scope>
    <source>
        <strain evidence="10">CHK152-2871</strain>
    </source>
</reference>
<dbReference type="Gene3D" id="3.30.413.10">
    <property type="entry name" value="Sulfite Reductase Hemoprotein, domain 1"/>
    <property type="match status" value="1"/>
</dbReference>